<keyword evidence="1" id="KW-0175">Coiled coil</keyword>
<reference evidence="2" key="1">
    <citation type="submission" date="2021-02" db="EMBL/GenBank/DDBJ databases">
        <title>Infant gut strain persistence is associated with maternal origin, phylogeny, and functional potential including surface adhesion and iron acquisition.</title>
        <authorList>
            <person name="Lou Y.C."/>
        </authorList>
    </citation>
    <scope>NUCLEOTIDE SEQUENCE</scope>
    <source>
        <strain evidence="2">L3_108_031G1_dasL3_108_031G1_concoct_20</strain>
    </source>
</reference>
<name>A0A942WNV0_VEIPA</name>
<feature type="non-terminal residue" evidence="2">
    <location>
        <position position="1"/>
    </location>
</feature>
<comment type="caution">
    <text evidence="2">The sequence shown here is derived from an EMBL/GenBank/DDBJ whole genome shotgun (WGS) entry which is preliminary data.</text>
</comment>
<dbReference type="AlphaFoldDB" id="A0A942WNV0"/>
<dbReference type="Gene3D" id="3.30.1300.30">
    <property type="entry name" value="GSPII I/J protein-like"/>
    <property type="match status" value="1"/>
</dbReference>
<gene>
    <name evidence="2" type="ORF">KHZ90_10410</name>
</gene>
<protein>
    <submittedName>
        <fullName evidence="2">Uncharacterized protein</fullName>
    </submittedName>
</protein>
<dbReference type="EMBL" id="JAGZMU010000014">
    <property type="protein sequence ID" value="MBS4894164.1"/>
    <property type="molecule type" value="Genomic_DNA"/>
</dbReference>
<evidence type="ECO:0000313" key="2">
    <source>
        <dbReference type="EMBL" id="MBS4894164.1"/>
    </source>
</evidence>
<accession>A0A942WNV0</accession>
<evidence type="ECO:0000256" key="1">
    <source>
        <dbReference type="SAM" id="Coils"/>
    </source>
</evidence>
<dbReference type="RefSeq" id="WP_278468635.1">
    <property type="nucleotide sequence ID" value="NZ_JAGZMU010000014.1"/>
</dbReference>
<feature type="coiled-coil region" evidence="1">
    <location>
        <begin position="67"/>
        <end position="121"/>
    </location>
</feature>
<organism evidence="2 3">
    <name type="scientific">Veillonella parvula</name>
    <name type="common">Staphylococcus parvulus</name>
    <dbReference type="NCBI Taxonomy" id="29466"/>
    <lineage>
        <taxon>Bacteria</taxon>
        <taxon>Bacillati</taxon>
        <taxon>Bacillota</taxon>
        <taxon>Negativicutes</taxon>
        <taxon>Veillonellales</taxon>
        <taxon>Veillonellaceae</taxon>
        <taxon>Veillonella</taxon>
    </lineage>
</organism>
<dbReference type="Proteomes" id="UP000778864">
    <property type="component" value="Unassembled WGS sequence"/>
</dbReference>
<proteinExistence type="predicted"/>
<sequence length="126" mass="13742">ETAAALGVAHYTAEDTMFHVGVSVGSHHNMVNAGVTRKFGTSDAKKAVPERYKGGPISSIYVLQDEVTALKAENARMQESLHELSAVKDDNARMQQRIDELSSVKEDNEQMKAQIALLMQQAGLTK</sequence>
<evidence type="ECO:0000313" key="3">
    <source>
        <dbReference type="Proteomes" id="UP000778864"/>
    </source>
</evidence>